<dbReference type="OrthoDB" id="1042522at2"/>
<dbReference type="PROSITE" id="PS51750">
    <property type="entry name" value="BRO_N"/>
    <property type="match status" value="1"/>
</dbReference>
<proteinExistence type="predicted"/>
<accession>A0A3G2HRF2</accession>
<dbReference type="Pfam" id="PF02498">
    <property type="entry name" value="Bro-N"/>
    <property type="match status" value="1"/>
</dbReference>
<dbReference type="KEGG" id="aaqu:D3M96_02960"/>
<dbReference type="SMART" id="SM01040">
    <property type="entry name" value="Bro-N"/>
    <property type="match status" value="1"/>
</dbReference>
<evidence type="ECO:0000313" key="3">
    <source>
        <dbReference type="Proteomes" id="UP000268070"/>
    </source>
</evidence>
<evidence type="ECO:0000313" key="2">
    <source>
        <dbReference type="EMBL" id="AYN19585.1"/>
    </source>
</evidence>
<dbReference type="PANTHER" id="PTHR36180:SF2">
    <property type="entry name" value="BRO FAMILY PROTEIN"/>
    <property type="match status" value="1"/>
</dbReference>
<gene>
    <name evidence="2" type="ORF">D3M96_02960</name>
</gene>
<name>A0A3G2HRF2_9BURK</name>
<dbReference type="AlphaFoldDB" id="A0A3G2HRF2"/>
<dbReference type="EMBL" id="CP032153">
    <property type="protein sequence ID" value="AYN19585.1"/>
    <property type="molecule type" value="Genomic_DNA"/>
</dbReference>
<reference evidence="2 3" key="1">
    <citation type="submission" date="2018-09" db="EMBL/GenBank/DDBJ databases">
        <title>Complete genome sequence of the hydrocarbonoclastic bacterium Alcaligenes aquatilis QD168, isolated from a crude-oil polluted marine sediment of Central Chile.</title>
        <authorList>
            <person name="Duran R.E."/>
            <person name="Barra B."/>
            <person name="Salva-Serra F."/>
            <person name="Mendez V."/>
            <person name="Moore E.R.B."/>
            <person name="Seeger M."/>
        </authorList>
    </citation>
    <scope>NUCLEOTIDE SEQUENCE [LARGE SCALE GENOMIC DNA]</scope>
    <source>
        <strain evidence="2 3">QD168</strain>
    </source>
</reference>
<dbReference type="InterPro" id="IPR003497">
    <property type="entry name" value="BRO_N_domain"/>
</dbReference>
<evidence type="ECO:0000259" key="1">
    <source>
        <dbReference type="PROSITE" id="PS51750"/>
    </source>
</evidence>
<dbReference type="RefSeq" id="WP_121737987.1">
    <property type="nucleotide sequence ID" value="NZ_CP032153.1"/>
</dbReference>
<sequence>MANKNYSPEGVSRSDAPLQTFTFKSLSVRTLIQNGEAWFIADDVCAALKADNFSQAVLGLNDRERGTFEITDSLGQQYGTTVVNESGLYALVNGHQAETEQFKQWVTHELLPVTRTAAKLSDQQNRSHDIHMEQSQQVVLRRNQHTIRSRDDLSFTRRDAKGRLINWIMPDRANNWHEHYGIGEIWFGEIVELAQHNPEEAYHAMCFACVDMLRYWSQGHPDGFFDTMARWALAAILTNITEPKLPFQLPSLGIPPREGMDFYLSASVSLPPIAPVQQKAIDKQAWREASECMRHCYERRRYRLMLRQE</sequence>
<feature type="domain" description="Bro-N" evidence="1">
    <location>
        <begin position="15"/>
        <end position="118"/>
    </location>
</feature>
<organism evidence="2 3">
    <name type="scientific">Alcaligenes aquatilis</name>
    <dbReference type="NCBI Taxonomy" id="323284"/>
    <lineage>
        <taxon>Bacteria</taxon>
        <taxon>Pseudomonadati</taxon>
        <taxon>Pseudomonadota</taxon>
        <taxon>Betaproteobacteria</taxon>
        <taxon>Burkholderiales</taxon>
        <taxon>Alcaligenaceae</taxon>
        <taxon>Alcaligenes</taxon>
    </lineage>
</organism>
<dbReference type="Proteomes" id="UP000268070">
    <property type="component" value="Chromosome"/>
</dbReference>
<protein>
    <recommendedName>
        <fullName evidence="1">Bro-N domain-containing protein</fullName>
    </recommendedName>
</protein>
<dbReference type="PANTHER" id="PTHR36180">
    <property type="entry name" value="DNA-BINDING PROTEIN-RELATED-RELATED"/>
    <property type="match status" value="1"/>
</dbReference>